<accession>A0A239NSU2</accession>
<feature type="region of interest" description="Disordered" evidence="1">
    <location>
        <begin position="332"/>
        <end position="360"/>
    </location>
</feature>
<name>A0A239NSU2_9ACTN</name>
<reference evidence="2 3" key="1">
    <citation type="submission" date="2017-06" db="EMBL/GenBank/DDBJ databases">
        <authorList>
            <person name="Kim H.J."/>
            <person name="Triplett B.A."/>
        </authorList>
    </citation>
    <scope>NUCLEOTIDE SEQUENCE [LARGE SCALE GENOMIC DNA]</scope>
    <source>
        <strain evidence="2 3">CGMCC 4.2132</strain>
    </source>
</reference>
<proteinExistence type="predicted"/>
<protein>
    <submittedName>
        <fullName evidence="2">Uncharacterized protein</fullName>
    </submittedName>
</protein>
<evidence type="ECO:0000256" key="1">
    <source>
        <dbReference type="SAM" id="MobiDB-lite"/>
    </source>
</evidence>
<organism evidence="2 3">
    <name type="scientific">Streptosporangium subroseum</name>
    <dbReference type="NCBI Taxonomy" id="106412"/>
    <lineage>
        <taxon>Bacteria</taxon>
        <taxon>Bacillati</taxon>
        <taxon>Actinomycetota</taxon>
        <taxon>Actinomycetes</taxon>
        <taxon>Streptosporangiales</taxon>
        <taxon>Streptosporangiaceae</taxon>
        <taxon>Streptosporangium</taxon>
    </lineage>
</organism>
<evidence type="ECO:0000313" key="2">
    <source>
        <dbReference type="EMBL" id="SNT57513.1"/>
    </source>
</evidence>
<sequence>MAEMLLRKIVDELAMEPEWTVEDDSGIGFVAGQLGTWLTVTGDPDRPCLRIEVRLTCGARTGPDLWSLYRDGLVLPRSLGRLVHDPHRLILSLVSDLPILGGLAAVRLLSGCVAELVYDGEAIIARHHLPGYPAVTLVDGRRRRFFHPLVGRSPRINGLRQDSLQGLNGLLDAPSETFPSGWSVQQEERAMSATGPAGEAFFGRVEYGRRTGWGLCLVARPPAAAMESRDAIGIQLQDLNRADAQLSRFAPGHWRREDQSGVEYRAVMSARLLSLVSETVPAMEEMVRAVAVRALHPTPTSGRQPALLRTWWPGDEDAVLLTPRRWHAARRAAAPAPAPEEKPETLVHAAPQAEDQPRETNPDRWTAARLLAHLGDDPTLVTSVAVRGKLTMIPRRTALWGADNQAKLAAARTYGEVRAAGWGDQIDDPKRHGLLDYYLDMYQDRNPEEELDDLTEEELWDIVCPSDDEPFTVDGHPAFDTTVSEYADSPEADLDLDTDSWMPSEVAARFGEVEGGYYAMPSREWEQPEFVYPAERRDEIEEALRGLGFTIIRDDGLIWFYLTG</sequence>
<gene>
    <name evidence="2" type="ORF">SAMN05216276_10675</name>
</gene>
<dbReference type="AlphaFoldDB" id="A0A239NSU2"/>
<keyword evidence="3" id="KW-1185">Reference proteome</keyword>
<dbReference type="RefSeq" id="WP_089212465.1">
    <property type="nucleotide sequence ID" value="NZ_FZOD01000067.1"/>
</dbReference>
<evidence type="ECO:0000313" key="3">
    <source>
        <dbReference type="Proteomes" id="UP000198282"/>
    </source>
</evidence>
<dbReference type="Proteomes" id="UP000198282">
    <property type="component" value="Unassembled WGS sequence"/>
</dbReference>
<dbReference type="EMBL" id="FZOD01000067">
    <property type="protein sequence ID" value="SNT57513.1"/>
    <property type="molecule type" value="Genomic_DNA"/>
</dbReference>